<reference evidence="2" key="1">
    <citation type="journal article" date="2015" name="Proc. Natl. Acad. Sci. U.S.A.">
        <title>Bacterial clade with the ribosomal RNA operon on a small plasmid rather than the chromosome.</title>
        <authorList>
            <person name="Anda M."/>
            <person name="Ohtsubo Y."/>
            <person name="Okubo T."/>
            <person name="Sugawara M."/>
            <person name="Nagata Y."/>
            <person name="Tsuda M."/>
            <person name="Minamisawa K."/>
            <person name="Mitsui H."/>
        </authorList>
    </citation>
    <scope>NUCLEOTIDE SEQUENCE</scope>
    <source>
        <strain evidence="2">DSM 21988</strain>
    </source>
</reference>
<keyword evidence="1" id="KW-0175">Coiled coil</keyword>
<dbReference type="RefSeq" id="WP_060602746.1">
    <property type="nucleotide sequence ID" value="NZ_BBWQ01000009.1"/>
</dbReference>
<dbReference type="EMBL" id="LC066371">
    <property type="protein sequence ID" value="BAT26040.1"/>
    <property type="molecule type" value="Genomic_DNA"/>
</dbReference>
<evidence type="ECO:0000256" key="1">
    <source>
        <dbReference type="SAM" id="Coils"/>
    </source>
</evidence>
<evidence type="ECO:0000313" key="2">
    <source>
        <dbReference type="EMBL" id="BAT26040.1"/>
    </source>
</evidence>
<organism evidence="2">
    <name type="scientific">Aureimonas altamirensis</name>
    <dbReference type="NCBI Taxonomy" id="370622"/>
    <lineage>
        <taxon>Bacteria</taxon>
        <taxon>Pseudomonadati</taxon>
        <taxon>Pseudomonadota</taxon>
        <taxon>Alphaproteobacteria</taxon>
        <taxon>Hyphomicrobiales</taxon>
        <taxon>Aurantimonadaceae</taxon>
        <taxon>Aureimonas</taxon>
    </lineage>
</organism>
<sequence length="165" mass="18684">MNLDDMKQRATTKLEEMDREIDADEAALQDKRRRRQRHQKFIQWLSAVDNELVDELRDAPPVKPVRTVTKLTKLTPAPEYDFASITPAAASVARQILAEFERNLTGSVANAEKEKLLTIAGCSTKLRRILTAIENEGILTVTKTYSPDDRVFTFVTYKTMAEAAE</sequence>
<name>A0A0P0YX69_9HYPH</name>
<accession>A0A0P0YX69</accession>
<feature type="coiled-coil region" evidence="1">
    <location>
        <begin position="7"/>
        <end position="34"/>
    </location>
</feature>
<protein>
    <submittedName>
        <fullName evidence="2">Zinc transporter ZIP9</fullName>
    </submittedName>
</protein>
<proteinExistence type="predicted"/>
<dbReference type="AlphaFoldDB" id="A0A0P0YX69"/>